<feature type="transmembrane region" description="Helical" evidence="2">
    <location>
        <begin position="317"/>
        <end position="339"/>
    </location>
</feature>
<dbReference type="InterPro" id="IPR010640">
    <property type="entry name" value="Low_temperature_requirement_A"/>
</dbReference>
<proteinExistence type="predicted"/>
<reference evidence="3" key="1">
    <citation type="submission" date="2022-10" db="EMBL/GenBank/DDBJ databases">
        <title>The complete genomes of actinobacterial strains from the NBC collection.</title>
        <authorList>
            <person name="Joergensen T.S."/>
            <person name="Alvarez Arevalo M."/>
            <person name="Sterndorff E.B."/>
            <person name="Faurdal D."/>
            <person name="Vuksanovic O."/>
            <person name="Mourched A.-S."/>
            <person name="Charusanti P."/>
            <person name="Shaw S."/>
            <person name="Blin K."/>
            <person name="Weber T."/>
        </authorList>
    </citation>
    <scope>NUCLEOTIDE SEQUENCE</scope>
    <source>
        <strain evidence="3">NBC_00003</strain>
    </source>
</reference>
<feature type="transmembrane region" description="Helical" evidence="2">
    <location>
        <begin position="181"/>
        <end position="199"/>
    </location>
</feature>
<feature type="region of interest" description="Disordered" evidence="1">
    <location>
        <begin position="1"/>
        <end position="24"/>
    </location>
</feature>
<dbReference type="AlphaFoldDB" id="A0AAU2V664"/>
<dbReference type="PANTHER" id="PTHR36840">
    <property type="entry name" value="BLL5714 PROTEIN"/>
    <property type="match status" value="1"/>
</dbReference>
<feature type="transmembrane region" description="Helical" evidence="2">
    <location>
        <begin position="351"/>
        <end position="369"/>
    </location>
</feature>
<name>A0AAU2V664_9ACTN</name>
<dbReference type="Pfam" id="PF06772">
    <property type="entry name" value="LtrA"/>
    <property type="match status" value="1"/>
</dbReference>
<feature type="transmembrane region" description="Helical" evidence="2">
    <location>
        <begin position="244"/>
        <end position="264"/>
    </location>
</feature>
<evidence type="ECO:0000256" key="1">
    <source>
        <dbReference type="SAM" id="MobiDB-lite"/>
    </source>
</evidence>
<keyword evidence="2" id="KW-1133">Transmembrane helix</keyword>
<keyword evidence="2" id="KW-0472">Membrane</keyword>
<organism evidence="3">
    <name type="scientific">Streptomyces sp. NBC_00003</name>
    <dbReference type="NCBI Taxonomy" id="2903608"/>
    <lineage>
        <taxon>Bacteria</taxon>
        <taxon>Bacillati</taxon>
        <taxon>Actinomycetota</taxon>
        <taxon>Actinomycetes</taxon>
        <taxon>Kitasatosporales</taxon>
        <taxon>Streptomycetaceae</taxon>
        <taxon>Streptomyces</taxon>
    </lineage>
</organism>
<protein>
    <submittedName>
        <fullName evidence="3">Low temperature requirement protein A</fullName>
    </submittedName>
</protein>
<feature type="transmembrane region" description="Helical" evidence="2">
    <location>
        <begin position="285"/>
        <end position="311"/>
    </location>
</feature>
<keyword evidence="2" id="KW-0812">Transmembrane</keyword>
<sequence>MHEGSRTPPSDSVPIPAPDLPEVSEPAGAERRATWFELFCDLVFVAAVGQITRRISSEPTLGSVAAAAALFVPLWWTWVLYAVRANRADRDVTSHRLLTMAGLVAVCGLAVFVGGVGTSDSADTGFALSYLGARLGVAALYALEARRDRRLAPLLGSFASGSAFSALFWAGGALLAPAGAVRYGIWAGGMAVDLAIPLLSGRRIARAPHHTEHLRERFGLFTIIVLGESVLGFTNGLVQARTAGSAMVTGAAAFALCACLWWSYFSASGTRPGAHAELAGNPRLLHIYVLGHLPVQLGLAVAGGAVGTAVVGSASRLTTALALCILGGVALFLLSTAVVRAAFTGVRDPMVRLRLATALLIAGLVPPAGRAPVSAVLAGAALLLGASVAAEAPSHRRRVEEAG</sequence>
<feature type="transmembrane region" description="Helical" evidence="2">
    <location>
        <begin position="97"/>
        <end position="118"/>
    </location>
</feature>
<accession>A0AAU2V664</accession>
<feature type="transmembrane region" description="Helical" evidence="2">
    <location>
        <begin position="375"/>
        <end position="392"/>
    </location>
</feature>
<gene>
    <name evidence="3" type="ORF">OG549_17305</name>
</gene>
<feature type="transmembrane region" description="Helical" evidence="2">
    <location>
        <begin position="64"/>
        <end position="85"/>
    </location>
</feature>
<feature type="transmembrane region" description="Helical" evidence="2">
    <location>
        <begin position="220"/>
        <end position="238"/>
    </location>
</feature>
<evidence type="ECO:0000313" key="3">
    <source>
        <dbReference type="EMBL" id="WTW62269.1"/>
    </source>
</evidence>
<dbReference type="PANTHER" id="PTHR36840:SF1">
    <property type="entry name" value="BLL5714 PROTEIN"/>
    <property type="match status" value="1"/>
</dbReference>
<feature type="transmembrane region" description="Helical" evidence="2">
    <location>
        <begin position="155"/>
        <end position="175"/>
    </location>
</feature>
<dbReference type="EMBL" id="CP108318">
    <property type="protein sequence ID" value="WTW62269.1"/>
    <property type="molecule type" value="Genomic_DNA"/>
</dbReference>
<feature type="transmembrane region" description="Helical" evidence="2">
    <location>
        <begin position="124"/>
        <end position="143"/>
    </location>
</feature>
<evidence type="ECO:0000256" key="2">
    <source>
        <dbReference type="SAM" id="Phobius"/>
    </source>
</evidence>